<organism evidence="1">
    <name type="scientific">bioreactor metagenome</name>
    <dbReference type="NCBI Taxonomy" id="1076179"/>
    <lineage>
        <taxon>unclassified sequences</taxon>
        <taxon>metagenomes</taxon>
        <taxon>ecological metagenomes</taxon>
    </lineage>
</organism>
<dbReference type="AlphaFoldDB" id="A0A645C0J0"/>
<comment type="caution">
    <text evidence="1">The sequence shown here is derived from an EMBL/GenBank/DDBJ whole genome shotgun (WGS) entry which is preliminary data.</text>
</comment>
<name>A0A645C0J0_9ZZZZ</name>
<reference evidence="1" key="1">
    <citation type="submission" date="2019-08" db="EMBL/GenBank/DDBJ databases">
        <authorList>
            <person name="Kucharzyk K."/>
            <person name="Murdoch R.W."/>
            <person name="Higgins S."/>
            <person name="Loffler F."/>
        </authorList>
    </citation>
    <scope>NUCLEOTIDE SEQUENCE</scope>
</reference>
<sequence length="315" mass="34446">MDQVEFRILGERRAGNDARAVGAGVADLAGRFACLIEEFLQRVEWCVGTGRQHERALAQKGNRCKVLAWIIGQRFHQARVGCLSGVGGHQQGVPVRLGFCDGIGTDCTVRPGLVLDHKRLLELLGEVLRQHACERVSGCSGGEGNDDPYRLVRVGVLRHGCRRREQHARCDGEHSAEECSALVKARGEWCRHACLLFCVNGCPSPNAIGVRCGLQVPVEGEGSGVLLAVIEREFFPVEFDSKARTWRNHQCMVFIAQRAMGDIVRQQLRAEELTVPGELWQRGVELCAGGCAYAPLDHGAAEEADSCGIGDLRDL</sequence>
<evidence type="ECO:0000313" key="1">
    <source>
        <dbReference type="EMBL" id="MPM71055.1"/>
    </source>
</evidence>
<protein>
    <submittedName>
        <fullName evidence="1">Uncharacterized protein</fullName>
    </submittedName>
</protein>
<accession>A0A645C0J0</accession>
<gene>
    <name evidence="1" type="ORF">SDC9_118018</name>
</gene>
<proteinExistence type="predicted"/>
<dbReference type="EMBL" id="VSSQ01023872">
    <property type="protein sequence ID" value="MPM71055.1"/>
    <property type="molecule type" value="Genomic_DNA"/>
</dbReference>